<dbReference type="Gene3D" id="3.40.50.150">
    <property type="entry name" value="Vaccinia Virus protein VP39"/>
    <property type="match status" value="1"/>
</dbReference>
<evidence type="ECO:0000313" key="4">
    <source>
        <dbReference type="EMBL" id="HIX02011.1"/>
    </source>
</evidence>
<accession>A0A9D1UX47</accession>
<feature type="domain" description="DNA methylase adenine-specific" evidence="2">
    <location>
        <begin position="108"/>
        <end position="315"/>
    </location>
</feature>
<gene>
    <name evidence="4" type="ORF">H9861_04575</name>
</gene>
<dbReference type="PANTHER" id="PTHR41313">
    <property type="entry name" value="ADENINE-SPECIFIC METHYLTRANSFERASE"/>
    <property type="match status" value="1"/>
</dbReference>
<dbReference type="InterPro" id="IPR052933">
    <property type="entry name" value="DNA_Protect_Modify"/>
</dbReference>
<proteinExistence type="predicted"/>
<dbReference type="AlphaFoldDB" id="A0A9D1UX47"/>
<keyword evidence="4" id="KW-0808">Transferase</keyword>
<dbReference type="Proteomes" id="UP000823963">
    <property type="component" value="Unassembled WGS sequence"/>
</dbReference>
<organism evidence="4 5">
    <name type="scientific">Candidatus Ligilactobacillus excrementigallinarum</name>
    <dbReference type="NCBI Taxonomy" id="2838641"/>
    <lineage>
        <taxon>Bacteria</taxon>
        <taxon>Bacillati</taxon>
        <taxon>Bacillota</taxon>
        <taxon>Bacilli</taxon>
        <taxon>Lactobacillales</taxon>
        <taxon>Lactobacillaceae</taxon>
        <taxon>Ligilactobacillus</taxon>
    </lineage>
</organism>
<dbReference type="SUPFAM" id="SSF53335">
    <property type="entry name" value="S-adenosyl-L-methionine-dependent methyltransferases"/>
    <property type="match status" value="1"/>
</dbReference>
<evidence type="ECO:0000256" key="1">
    <source>
        <dbReference type="SAM" id="Coils"/>
    </source>
</evidence>
<reference evidence="4" key="2">
    <citation type="submission" date="2021-04" db="EMBL/GenBank/DDBJ databases">
        <authorList>
            <person name="Gilroy R."/>
        </authorList>
    </citation>
    <scope>NUCLEOTIDE SEQUENCE</scope>
    <source>
        <strain evidence="4">6627</strain>
    </source>
</reference>
<dbReference type="InterPro" id="IPR048375">
    <property type="entry name" value="YtxK-like_N"/>
</dbReference>
<dbReference type="CDD" id="cd02440">
    <property type="entry name" value="AdoMet_MTases"/>
    <property type="match status" value="1"/>
</dbReference>
<dbReference type="InterPro" id="IPR003356">
    <property type="entry name" value="DNA_methylase_A-5"/>
</dbReference>
<dbReference type="Pfam" id="PF21106">
    <property type="entry name" value="YtxK_like"/>
    <property type="match status" value="1"/>
</dbReference>
<reference evidence="4" key="1">
    <citation type="journal article" date="2021" name="PeerJ">
        <title>Extensive microbial diversity within the chicken gut microbiome revealed by metagenomics and culture.</title>
        <authorList>
            <person name="Gilroy R."/>
            <person name="Ravi A."/>
            <person name="Getino M."/>
            <person name="Pursley I."/>
            <person name="Horton D.L."/>
            <person name="Alikhan N.F."/>
            <person name="Baker D."/>
            <person name="Gharbi K."/>
            <person name="Hall N."/>
            <person name="Watson M."/>
            <person name="Adriaenssens E.M."/>
            <person name="Foster-Nyarko E."/>
            <person name="Jarju S."/>
            <person name="Secka A."/>
            <person name="Antonio M."/>
            <person name="Oren A."/>
            <person name="Chaudhuri R.R."/>
            <person name="La Ragione R."/>
            <person name="Hildebrand F."/>
            <person name="Pallen M.J."/>
        </authorList>
    </citation>
    <scope>NUCLEOTIDE SEQUENCE</scope>
    <source>
        <strain evidence="4">6627</strain>
    </source>
</reference>
<keyword evidence="4" id="KW-0489">Methyltransferase</keyword>
<evidence type="ECO:0000259" key="2">
    <source>
        <dbReference type="Pfam" id="PF02384"/>
    </source>
</evidence>
<dbReference type="InterPro" id="IPR029063">
    <property type="entry name" value="SAM-dependent_MTases_sf"/>
</dbReference>
<keyword evidence="1" id="KW-0175">Coiled coil</keyword>
<feature type="coiled-coil region" evidence="1">
    <location>
        <begin position="3"/>
        <end position="53"/>
    </location>
</feature>
<comment type="caution">
    <text evidence="4">The sequence shown here is derived from an EMBL/GenBank/DDBJ whole genome shotgun (WGS) entry which is preliminary data.</text>
</comment>
<dbReference type="Gene3D" id="1.10.150.470">
    <property type="match status" value="1"/>
</dbReference>
<feature type="domain" description="YtxK-like N-terminal helical" evidence="3">
    <location>
        <begin position="7"/>
        <end position="84"/>
    </location>
</feature>
<dbReference type="EMBL" id="DXFP01000039">
    <property type="protein sequence ID" value="HIX02011.1"/>
    <property type="molecule type" value="Genomic_DNA"/>
</dbReference>
<dbReference type="GO" id="GO:0008170">
    <property type="term" value="F:N-methyltransferase activity"/>
    <property type="evidence" value="ECO:0007669"/>
    <property type="project" value="InterPro"/>
</dbReference>
<dbReference type="GO" id="GO:0032259">
    <property type="term" value="P:methylation"/>
    <property type="evidence" value="ECO:0007669"/>
    <property type="project" value="UniProtKB-KW"/>
</dbReference>
<sequence>MQLKQIEAVYQNLTQSIEILQNKLSLSYFDALIETLENLLEQTINASDELDDSTVNELKKIYRQIDVHDFESEDWRQVVQLLLLGSYKKQAVQPNHQMTPDSIGFLLTFLMQKLIKKSNLHTLLDLGVGTGNLLSVIINNLKKAGYQLNAYGVDNDDTLLSIADVSTALQKNENVELLHQDAIDEIMVPKVDVVVSDLPIGYYPIDERVQNFKSKVEKGHSFAHYLLIERGINQLADAGWGFFIIPSGLFENEDAQKLLKTIQNKAFLQGILNLPQDLFVNEKSRKAIMMVQHKGQQAHQAQQILLGDFPSMKNQAEFSKFLNEIDLWVKQNIK</sequence>
<dbReference type="PIRSF" id="PIRSF026567">
    <property type="entry name" value="Adenine_mtase_bact_prd"/>
    <property type="match status" value="1"/>
</dbReference>
<protein>
    <submittedName>
        <fullName evidence="4">Class I SAM-dependent methyltransferase</fullName>
    </submittedName>
</protein>
<name>A0A9D1UX47_9LACO</name>
<dbReference type="Pfam" id="PF02384">
    <property type="entry name" value="N6_Mtase"/>
    <property type="match status" value="1"/>
</dbReference>
<dbReference type="PANTHER" id="PTHR41313:SF1">
    <property type="entry name" value="DNA METHYLASE ADENINE-SPECIFIC DOMAIN-CONTAINING PROTEIN"/>
    <property type="match status" value="1"/>
</dbReference>
<dbReference type="InterPro" id="IPR016843">
    <property type="entry name" value="S-AdoMet-dep_Ade-MeTrfase_prd"/>
</dbReference>
<dbReference type="GO" id="GO:0003677">
    <property type="term" value="F:DNA binding"/>
    <property type="evidence" value="ECO:0007669"/>
    <property type="project" value="InterPro"/>
</dbReference>
<evidence type="ECO:0000313" key="5">
    <source>
        <dbReference type="Proteomes" id="UP000823963"/>
    </source>
</evidence>
<evidence type="ECO:0000259" key="3">
    <source>
        <dbReference type="Pfam" id="PF21106"/>
    </source>
</evidence>